<dbReference type="InterPro" id="IPR002792">
    <property type="entry name" value="TRAM_dom"/>
</dbReference>
<protein>
    <submittedName>
        <fullName evidence="8">Similar to Saccharomyces cerevisiae YKR056W TRM2 tRNA methyltransferase</fullName>
    </submittedName>
</protein>
<dbReference type="InterPro" id="IPR030391">
    <property type="entry name" value="MeTrfase_TrmA_CS"/>
</dbReference>
<dbReference type="SUPFAM" id="SSF50249">
    <property type="entry name" value="Nucleic acid-binding proteins"/>
    <property type="match status" value="1"/>
</dbReference>
<evidence type="ECO:0000256" key="6">
    <source>
        <dbReference type="SAM" id="MobiDB-lite"/>
    </source>
</evidence>
<dbReference type="GO" id="GO:0009451">
    <property type="term" value="P:RNA modification"/>
    <property type="evidence" value="ECO:0007669"/>
    <property type="project" value="UniProtKB-ARBA"/>
</dbReference>
<feature type="binding site" evidence="4">
    <location>
        <position position="451"/>
    </location>
    <ligand>
        <name>S-adenosyl-L-methionine</name>
        <dbReference type="ChEBI" id="CHEBI:59789"/>
    </ligand>
</feature>
<feature type="region of interest" description="Disordered" evidence="6">
    <location>
        <begin position="1"/>
        <end position="87"/>
    </location>
</feature>
<dbReference type="GO" id="GO:0008033">
    <property type="term" value="P:tRNA processing"/>
    <property type="evidence" value="ECO:0007669"/>
    <property type="project" value="InterPro"/>
</dbReference>
<evidence type="ECO:0000259" key="7">
    <source>
        <dbReference type="PROSITE" id="PS50926"/>
    </source>
</evidence>
<comment type="caution">
    <text evidence="8">The sequence shown here is derived from an EMBL/GenBank/DDBJ whole genome shotgun (WGS) entry which is preliminary data.</text>
</comment>
<dbReference type="GO" id="GO:0030697">
    <property type="term" value="F:tRNA (uracil(54)-C5)-methyltransferase activity, S-adenosyl methionine-dependent"/>
    <property type="evidence" value="ECO:0007669"/>
    <property type="project" value="InterPro"/>
</dbReference>
<dbReference type="AlphaFoldDB" id="A0A0J9X8C1"/>
<feature type="active site" description="Nucleophile" evidence="4">
    <location>
        <position position="525"/>
    </location>
</feature>
<dbReference type="InterPro" id="IPR030390">
    <property type="entry name" value="MeTrfase_TrmA_AS"/>
</dbReference>
<feature type="binding site" evidence="4">
    <location>
        <position position="498"/>
    </location>
    <ligand>
        <name>S-adenosyl-L-methionine</name>
        <dbReference type="ChEBI" id="CHEBI:59789"/>
    </ligand>
</feature>
<dbReference type="GO" id="GO:0032259">
    <property type="term" value="P:methylation"/>
    <property type="evidence" value="ECO:0007669"/>
    <property type="project" value="UniProtKB-KW"/>
</dbReference>
<accession>A0A0J9X8C1</accession>
<evidence type="ECO:0000256" key="4">
    <source>
        <dbReference type="PROSITE-ProRule" id="PRU01024"/>
    </source>
</evidence>
<feature type="active site" evidence="5">
    <location>
        <position position="525"/>
    </location>
</feature>
<evidence type="ECO:0000256" key="2">
    <source>
        <dbReference type="ARBA" id="ARBA00022679"/>
    </source>
</evidence>
<keyword evidence="9" id="KW-1185">Reference proteome</keyword>
<evidence type="ECO:0000256" key="1">
    <source>
        <dbReference type="ARBA" id="ARBA00022603"/>
    </source>
</evidence>
<dbReference type="Gene3D" id="3.40.50.150">
    <property type="entry name" value="Vaccinia Virus protein VP39"/>
    <property type="match status" value="2"/>
</dbReference>
<dbReference type="InterPro" id="IPR010280">
    <property type="entry name" value="U5_MeTrfase_fam"/>
</dbReference>
<gene>
    <name evidence="8" type="ORF">BN980_GECA05s01748g</name>
</gene>
<dbReference type="FunFam" id="2.40.50.140:FF:000201">
    <property type="entry name" value="TRM2p tRNA methyltransferase"/>
    <property type="match status" value="1"/>
</dbReference>
<feature type="binding site" evidence="4">
    <location>
        <position position="397"/>
    </location>
    <ligand>
        <name>S-adenosyl-L-methionine</name>
        <dbReference type="ChEBI" id="CHEBI:59789"/>
    </ligand>
</feature>
<evidence type="ECO:0000313" key="9">
    <source>
        <dbReference type="Proteomes" id="UP000242525"/>
    </source>
</evidence>
<dbReference type="Gene3D" id="2.40.50.140">
    <property type="entry name" value="Nucleic acid-binding proteins"/>
    <property type="match status" value="1"/>
</dbReference>
<evidence type="ECO:0000256" key="3">
    <source>
        <dbReference type="ARBA" id="ARBA00022691"/>
    </source>
</evidence>
<evidence type="ECO:0000313" key="8">
    <source>
        <dbReference type="EMBL" id="CDO53438.1"/>
    </source>
</evidence>
<dbReference type="Pfam" id="PF05958">
    <property type="entry name" value="tRNA_U5-meth_tr"/>
    <property type="match status" value="1"/>
</dbReference>
<feature type="compositionally biased region" description="Basic and acidic residues" evidence="6">
    <location>
        <begin position="52"/>
        <end position="63"/>
    </location>
</feature>
<keyword evidence="2 4" id="KW-0808">Transferase</keyword>
<dbReference type="PROSITE" id="PS50926">
    <property type="entry name" value="TRAM"/>
    <property type="match status" value="1"/>
</dbReference>
<comment type="similarity">
    <text evidence="4">Belongs to the class I-like SAM-binding methyltransferase superfamily. RNA M5U methyltransferase family.</text>
</comment>
<dbReference type="Proteomes" id="UP000242525">
    <property type="component" value="Unassembled WGS sequence"/>
</dbReference>
<dbReference type="PANTHER" id="PTHR11061:SF30">
    <property type="entry name" value="TRNA (URACIL(54)-C(5))-METHYLTRANSFERASE"/>
    <property type="match status" value="1"/>
</dbReference>
<dbReference type="OrthoDB" id="10250660at2759"/>
<dbReference type="InterPro" id="IPR012340">
    <property type="entry name" value="NA-bd_OB-fold"/>
</dbReference>
<dbReference type="PROSITE" id="PS51622">
    <property type="entry name" value="SAM_MT_RNA_M5U_2"/>
    <property type="match status" value="1"/>
</dbReference>
<reference evidence="8" key="1">
    <citation type="submission" date="2014-03" db="EMBL/GenBank/DDBJ databases">
        <authorList>
            <person name="Casaregola S."/>
        </authorList>
    </citation>
    <scope>NUCLEOTIDE SEQUENCE [LARGE SCALE GENOMIC DNA]</scope>
    <source>
        <strain evidence="8">CLIB 918</strain>
    </source>
</reference>
<evidence type="ECO:0000256" key="5">
    <source>
        <dbReference type="PROSITE-ProRule" id="PRU10015"/>
    </source>
</evidence>
<dbReference type="EMBL" id="CCBN010000005">
    <property type="protein sequence ID" value="CDO53438.1"/>
    <property type="molecule type" value="Genomic_DNA"/>
</dbReference>
<feature type="domain" description="TRAM" evidence="7">
    <location>
        <begin position="118"/>
        <end position="199"/>
    </location>
</feature>
<dbReference type="PROSITE" id="PS01231">
    <property type="entry name" value="TRMA_2"/>
    <property type="match status" value="1"/>
</dbReference>
<dbReference type="PANTHER" id="PTHR11061">
    <property type="entry name" value="RNA M5U METHYLTRANSFERASE"/>
    <property type="match status" value="1"/>
</dbReference>
<dbReference type="PROSITE" id="PS51687">
    <property type="entry name" value="SAM_MT_RNA_M5U"/>
    <property type="match status" value="1"/>
</dbReference>
<dbReference type="CDD" id="cd02440">
    <property type="entry name" value="AdoMet_MTases"/>
    <property type="match status" value="1"/>
</dbReference>
<feature type="binding site" evidence="4">
    <location>
        <position position="430"/>
    </location>
    <ligand>
        <name>S-adenosyl-L-methionine</name>
        <dbReference type="ChEBI" id="CHEBI:59789"/>
    </ligand>
</feature>
<name>A0A0J9X8C1_GEOCN</name>
<dbReference type="PROSITE" id="PS01230">
    <property type="entry name" value="TRMA_1"/>
    <property type="match status" value="1"/>
</dbReference>
<proteinExistence type="inferred from homology"/>
<dbReference type="InterPro" id="IPR029063">
    <property type="entry name" value="SAM-dependent_MTases_sf"/>
</dbReference>
<dbReference type="InterPro" id="IPR025795">
    <property type="entry name" value="tRNA_(uracil-5-)_MeTrfase"/>
</dbReference>
<dbReference type="STRING" id="1173061.A0A0J9X8C1"/>
<organism evidence="8 9">
    <name type="scientific">Geotrichum candidum</name>
    <name type="common">Oospora lactis</name>
    <name type="synonym">Dipodascus geotrichum</name>
    <dbReference type="NCBI Taxonomy" id="1173061"/>
    <lineage>
        <taxon>Eukaryota</taxon>
        <taxon>Fungi</taxon>
        <taxon>Dikarya</taxon>
        <taxon>Ascomycota</taxon>
        <taxon>Saccharomycotina</taxon>
        <taxon>Dipodascomycetes</taxon>
        <taxon>Dipodascales</taxon>
        <taxon>Dipodascaceae</taxon>
        <taxon>Geotrichum</taxon>
    </lineage>
</organism>
<keyword evidence="1 4" id="KW-0489">Methyltransferase</keyword>
<dbReference type="SUPFAM" id="SSF53335">
    <property type="entry name" value="S-adenosyl-L-methionine-dependent methyltransferases"/>
    <property type="match status" value="1"/>
</dbReference>
<feature type="compositionally biased region" description="Low complexity" evidence="6">
    <location>
        <begin position="31"/>
        <end position="49"/>
    </location>
</feature>
<keyword evidence="3 4" id="KW-0949">S-adenosyl-L-methionine</keyword>
<sequence length="573" mass="63114">MSASDIIQDTPVADPTTVPQKRAVAETDDSQTQPGEQQQQQAGNDTAQETPKVYEGHRPDRPKQQGPKKPRAKRFKEPPAADPVSNEGVLIQDIKTVLRDHAGLSLDDVVNDLREFFTRPRGTVHPEHREVVVRVQALAGGGDGIGFVEREMKEETGEAPATESKRVQVVVVPYTLPGELVECKIYRTQKYHFEAQLIKVLEASPKRDDSLIKCRYFGTCSGCQYQMLPYSEQLEIKRNVIVNAYKHNSGLDARLVPDILPTVASPKEYYYRTKLTPHFDVPRAGGKALKECPPVGFGERGRKTVVDIEECAIGTPVINQGLKEQRAVVASKFNSYKKGATILLRENLREITPAETGDNTEGAKPIEEKVCCTSTKEIITERVGEFKFQYASSSFFQNNNSILEAVTSYVRDNLTIPATGLAPTHLVDTYCGCGLFGITCAGAAESVIGVEISRDSVTFARTNAQLNGLTNATFIVGNAERIFEDVKTDPASTAIIIDPPRKGCDDAFLEQLLQFRPAKVVYVSCNVHSQARDIGYLLNDPRGAGYEVVSIRGFDFFPQTHHVESVAVLALKA</sequence>